<dbReference type="HOGENOM" id="CLU_2681395_0_0_9"/>
<protein>
    <submittedName>
        <fullName evidence="1">Uncharacterized protein</fullName>
    </submittedName>
</protein>
<dbReference type="AlphaFoldDB" id="E7GC53"/>
<evidence type="ECO:0000313" key="1">
    <source>
        <dbReference type="EMBL" id="EFW04401.1"/>
    </source>
</evidence>
<comment type="caution">
    <text evidence="1">The sequence shown here is derived from an EMBL/GenBank/DDBJ whole genome shotgun (WGS) entry which is preliminary data.</text>
</comment>
<gene>
    <name evidence="1" type="ORF">HMPREF9488_02344</name>
</gene>
<name>E7GC53_9FIRM</name>
<dbReference type="GeneID" id="78231616"/>
<dbReference type="OrthoDB" id="10006372at2"/>
<proteinExistence type="predicted"/>
<reference evidence="1 2" key="1">
    <citation type="submission" date="2010-12" db="EMBL/GenBank/DDBJ databases">
        <title>The Genome Sequence of Coprobacillus sp. strain 29_1.</title>
        <authorList>
            <consortium name="The Broad Institute Genome Sequencing Platform"/>
            <person name="Earl A."/>
            <person name="Ward D."/>
            <person name="Feldgarden M."/>
            <person name="Gevers D."/>
            <person name="Daigneault M."/>
            <person name="Sibley C.D."/>
            <person name="White A."/>
            <person name="Strauss J."/>
            <person name="Allen-Vercoe E."/>
            <person name="Young S.K."/>
            <person name="Zeng Q."/>
            <person name="Gargeya S."/>
            <person name="Fitzgerald M."/>
            <person name="Haas B."/>
            <person name="Abouelleil A."/>
            <person name="Alvarado L."/>
            <person name="Arachchi H.M."/>
            <person name="Berlin A."/>
            <person name="Brown A."/>
            <person name="Chapman S.B."/>
            <person name="Chen Z."/>
            <person name="Dunbar C."/>
            <person name="Freedman E."/>
            <person name="Gearin G."/>
            <person name="Gellesch M."/>
            <person name="Goldberg J."/>
            <person name="Griggs A."/>
            <person name="Gujja S."/>
            <person name="Heilman E."/>
            <person name="Heiman D."/>
            <person name="Howarth C."/>
            <person name="Larson L."/>
            <person name="Lui A."/>
            <person name="MacDonald P.J.P."/>
            <person name="Mehta T."/>
            <person name="Montmayeur A."/>
            <person name="Murphy C."/>
            <person name="Neiman D."/>
            <person name="Pearson M."/>
            <person name="Priest M."/>
            <person name="Roberts A."/>
            <person name="Saif S."/>
            <person name="Shea T."/>
            <person name="Shenoy N."/>
            <person name="Sisk P."/>
            <person name="Stolte C."/>
            <person name="Sykes S."/>
            <person name="White J."/>
            <person name="Yandava C."/>
            <person name="Nusbaum C."/>
            <person name="Birren B."/>
        </authorList>
    </citation>
    <scope>NUCLEOTIDE SEQUENCE [LARGE SCALE GENOMIC DNA]</scope>
    <source>
        <strain evidence="1 2">29_1</strain>
    </source>
</reference>
<sequence>MEMIINTKTKEVVSADDFQMFSDWRKIKFISLFNCEEISTDKGFKILGEYEDGKKFESKELTAREYFDGKCFKC</sequence>
<dbReference type="RefSeq" id="WP_008789434.1">
    <property type="nucleotide sequence ID" value="NZ_AKCB01000005.1"/>
</dbReference>
<keyword evidence="2" id="KW-1185">Reference proteome</keyword>
<dbReference type="Proteomes" id="UP000003157">
    <property type="component" value="Unassembled WGS sequence"/>
</dbReference>
<evidence type="ECO:0000313" key="2">
    <source>
        <dbReference type="Proteomes" id="UP000003157"/>
    </source>
</evidence>
<dbReference type="EMBL" id="ADKX01000038">
    <property type="protein sequence ID" value="EFW04401.1"/>
    <property type="molecule type" value="Genomic_DNA"/>
</dbReference>
<dbReference type="STRING" id="100884.GCA_000269565_03883"/>
<organism evidence="1 2">
    <name type="scientific">Coprobacillus cateniformis</name>
    <dbReference type="NCBI Taxonomy" id="100884"/>
    <lineage>
        <taxon>Bacteria</taxon>
        <taxon>Bacillati</taxon>
        <taxon>Bacillota</taxon>
        <taxon>Erysipelotrichia</taxon>
        <taxon>Erysipelotrichales</taxon>
        <taxon>Coprobacillaceae</taxon>
        <taxon>Coprobacillus</taxon>
    </lineage>
</organism>
<accession>E7GC53</accession>